<name>A0A0L8GDD4_OCTBM</name>
<sequence length="459" mass="50313">MWHRIQGQFRHIQIKDDDPGNLKHSIVQTLVSPPGTLPSPSCRNPSSPQKTSFNRKCSLIKEELGDDDGVASGGSEEVEVKATRSVENLLESKKRAVASDPIYQMDSTSVRRALHSVASSPQLLNQISEERESDEEEEISVLPSSASKTLHRSMYSCRPNLTSAEMRKYEQHKKRRGTGQRGTSCSSSDASDTEETENIARKDKLKHKFATRRDSSDHSSDNDGPGGLSAPSGGSRSVGRSSSSSTRGESKQGSKGSDNNHQDKSSEKKGQKGSGGKSSRANTTTTSYRNCSDGNSSSSSSSSSTTKQQSCHLNGATGCCSQLIENLCETKQTGHNFSKLCLEDRQSLLEQDSKRSKTNNQKDLDVNLLNKLNSHIWEVKSRNNSDYKEIKQSAKITPDEILSMCSSDCNLHIRKGKRFGRRIKTDINRNGLKPSMCKLSSSSKASHSIKLETKCCSLV</sequence>
<protein>
    <submittedName>
        <fullName evidence="2">Uncharacterized protein</fullName>
    </submittedName>
</protein>
<reference evidence="2" key="1">
    <citation type="submission" date="2015-07" db="EMBL/GenBank/DDBJ databases">
        <title>MeaNS - Measles Nucleotide Surveillance Program.</title>
        <authorList>
            <person name="Tran T."/>
            <person name="Druce J."/>
        </authorList>
    </citation>
    <scope>NUCLEOTIDE SEQUENCE</scope>
    <source>
        <strain evidence="2">UCB-OBI-ISO-001</strain>
        <tissue evidence="2">Gonad</tissue>
    </source>
</reference>
<accession>A0A0L8GDD4</accession>
<feature type="compositionally biased region" description="Polar residues" evidence="1">
    <location>
        <begin position="38"/>
        <end position="52"/>
    </location>
</feature>
<dbReference type="OrthoDB" id="6162664at2759"/>
<feature type="compositionally biased region" description="Low complexity" evidence="1">
    <location>
        <begin position="228"/>
        <end position="247"/>
    </location>
</feature>
<feature type="compositionally biased region" description="Basic and acidic residues" evidence="1">
    <location>
        <begin position="211"/>
        <end position="221"/>
    </location>
</feature>
<dbReference type="EMBL" id="KQ422351">
    <property type="protein sequence ID" value="KOF75037.1"/>
    <property type="molecule type" value="Genomic_DNA"/>
</dbReference>
<feature type="compositionally biased region" description="Basic and acidic residues" evidence="1">
    <location>
        <begin position="248"/>
        <end position="270"/>
    </location>
</feature>
<evidence type="ECO:0000313" key="2">
    <source>
        <dbReference type="EMBL" id="KOF75037.1"/>
    </source>
</evidence>
<proteinExistence type="predicted"/>
<feature type="region of interest" description="Disordered" evidence="1">
    <location>
        <begin position="33"/>
        <end position="52"/>
    </location>
</feature>
<feature type="region of interest" description="Disordered" evidence="1">
    <location>
        <begin position="122"/>
        <end position="308"/>
    </location>
</feature>
<feature type="compositionally biased region" description="Polar residues" evidence="1">
    <location>
        <begin position="280"/>
        <end position="295"/>
    </location>
</feature>
<gene>
    <name evidence="2" type="ORF">OCBIM_22035294mg</name>
</gene>
<dbReference type="AlphaFoldDB" id="A0A0L8GDD4"/>
<evidence type="ECO:0000256" key="1">
    <source>
        <dbReference type="SAM" id="MobiDB-lite"/>
    </source>
</evidence>
<organism evidence="2">
    <name type="scientific">Octopus bimaculoides</name>
    <name type="common">California two-spotted octopus</name>
    <dbReference type="NCBI Taxonomy" id="37653"/>
    <lineage>
        <taxon>Eukaryota</taxon>
        <taxon>Metazoa</taxon>
        <taxon>Spiralia</taxon>
        <taxon>Lophotrochozoa</taxon>
        <taxon>Mollusca</taxon>
        <taxon>Cephalopoda</taxon>
        <taxon>Coleoidea</taxon>
        <taxon>Octopodiformes</taxon>
        <taxon>Octopoda</taxon>
        <taxon>Incirrata</taxon>
        <taxon>Octopodidae</taxon>
        <taxon>Octopus</taxon>
    </lineage>
</organism>